<dbReference type="AlphaFoldDB" id="A0A6V8P9I4"/>
<dbReference type="Proteomes" id="UP000591948">
    <property type="component" value="Unassembled WGS sequence"/>
</dbReference>
<dbReference type="RefSeq" id="WP_176233773.1">
    <property type="nucleotide sequence ID" value="NZ_BLRY01000184.1"/>
</dbReference>
<feature type="non-terminal residue" evidence="3">
    <location>
        <position position="1"/>
    </location>
</feature>
<dbReference type="SUPFAM" id="SSF50129">
    <property type="entry name" value="GroES-like"/>
    <property type="match status" value="1"/>
</dbReference>
<keyword evidence="1" id="KW-0560">Oxidoreductase</keyword>
<dbReference type="Pfam" id="PF00107">
    <property type="entry name" value="ADH_zinc_N"/>
    <property type="match status" value="1"/>
</dbReference>
<sequence>ATTISCGRCELCHRGLGNLCESRICVGTDIPGAMAEYLAIPALALQRGNVLKVPDGLSDEAAALSEPLGCAINAQLIAKVGLGQTVLIVGAGPLGCLHAELARASGALKVYLTQRSEPRLSLARKLAVDAVIDASAHDPVSEVRRLTQGQGADVVIVTAPNPKAQEEALAMAKKGGVVNLFASLPKDNPYLSIDSRLIHYGQITLTGASDSTPYHQKIALDLLSSGKINTQIIITHRFPLEDLERGFEVMREKVSLKVVIEI</sequence>
<gene>
    <name evidence="3" type="ORF">HKBW3S33_01759</name>
</gene>
<accession>A0A6V8P9I4</accession>
<dbReference type="GO" id="GO:0016491">
    <property type="term" value="F:oxidoreductase activity"/>
    <property type="evidence" value="ECO:0007669"/>
    <property type="project" value="UniProtKB-KW"/>
</dbReference>
<evidence type="ECO:0000256" key="1">
    <source>
        <dbReference type="ARBA" id="ARBA00023002"/>
    </source>
</evidence>
<comment type="caution">
    <text evidence="3">The sequence shown here is derived from an EMBL/GenBank/DDBJ whole genome shotgun (WGS) entry which is preliminary data.</text>
</comment>
<keyword evidence="4" id="KW-1185">Reference proteome</keyword>
<dbReference type="InterPro" id="IPR013149">
    <property type="entry name" value="ADH-like_C"/>
</dbReference>
<feature type="domain" description="Alcohol dehydrogenase-like C-terminal" evidence="2">
    <location>
        <begin position="93"/>
        <end position="222"/>
    </location>
</feature>
<proteinExistence type="predicted"/>
<reference evidence="3 4" key="1">
    <citation type="journal article" date="2020" name="Front. Microbiol.">
        <title>Single-cell genomics of novel Actinobacteria with the Wood-Ljungdahl pathway discovered in a serpentinizing system.</title>
        <authorList>
            <person name="Merino N."/>
            <person name="Kawai M."/>
            <person name="Boyd E.S."/>
            <person name="Colman D.R."/>
            <person name="McGlynn S.E."/>
            <person name="Nealson K.H."/>
            <person name="Kurokawa K."/>
            <person name="Hongoh Y."/>
        </authorList>
    </citation>
    <scope>NUCLEOTIDE SEQUENCE [LARGE SCALE GENOMIC DNA]</scope>
    <source>
        <strain evidence="3 4">S33</strain>
    </source>
</reference>
<evidence type="ECO:0000313" key="4">
    <source>
        <dbReference type="Proteomes" id="UP000591948"/>
    </source>
</evidence>
<dbReference type="InterPro" id="IPR036291">
    <property type="entry name" value="NAD(P)-bd_dom_sf"/>
</dbReference>
<dbReference type="InterPro" id="IPR011032">
    <property type="entry name" value="GroES-like_sf"/>
</dbReference>
<dbReference type="EMBL" id="BLRY01000184">
    <property type="protein sequence ID" value="GFP28344.1"/>
    <property type="molecule type" value="Genomic_DNA"/>
</dbReference>
<dbReference type="PANTHER" id="PTHR43401">
    <property type="entry name" value="L-THREONINE 3-DEHYDROGENASE"/>
    <property type="match status" value="1"/>
</dbReference>
<dbReference type="Gene3D" id="3.40.50.720">
    <property type="entry name" value="NAD(P)-binding Rossmann-like Domain"/>
    <property type="match status" value="1"/>
</dbReference>
<dbReference type="Gene3D" id="3.90.180.10">
    <property type="entry name" value="Medium-chain alcohol dehydrogenases, catalytic domain"/>
    <property type="match status" value="1"/>
</dbReference>
<dbReference type="InterPro" id="IPR050129">
    <property type="entry name" value="Zn_alcohol_dh"/>
</dbReference>
<dbReference type="SUPFAM" id="SSF51735">
    <property type="entry name" value="NAD(P)-binding Rossmann-fold domains"/>
    <property type="match status" value="1"/>
</dbReference>
<name>A0A6V8P9I4_9ACTN</name>
<evidence type="ECO:0000313" key="3">
    <source>
        <dbReference type="EMBL" id="GFP28344.1"/>
    </source>
</evidence>
<organism evidence="3 4">
    <name type="scientific">Candidatus Hakubella thermalkaliphila</name>
    <dbReference type="NCBI Taxonomy" id="2754717"/>
    <lineage>
        <taxon>Bacteria</taxon>
        <taxon>Bacillati</taxon>
        <taxon>Actinomycetota</taxon>
        <taxon>Actinomycetota incertae sedis</taxon>
        <taxon>Candidatus Hakubellales</taxon>
        <taxon>Candidatus Hakubellaceae</taxon>
        <taxon>Candidatus Hakubella</taxon>
    </lineage>
</organism>
<dbReference type="PANTHER" id="PTHR43401:SF2">
    <property type="entry name" value="L-THREONINE 3-DEHYDROGENASE"/>
    <property type="match status" value="1"/>
</dbReference>
<protein>
    <submittedName>
        <fullName evidence="3">L-iditol 2-dehydrogenase</fullName>
    </submittedName>
</protein>
<evidence type="ECO:0000259" key="2">
    <source>
        <dbReference type="Pfam" id="PF00107"/>
    </source>
</evidence>